<dbReference type="Proteomes" id="UP001432322">
    <property type="component" value="Unassembled WGS sequence"/>
</dbReference>
<comment type="caution">
    <text evidence="11">The sequence shown here is derived from an EMBL/GenBank/DDBJ whole genome shotgun (WGS) entry which is preliminary data.</text>
</comment>
<accession>A0AAV5W238</accession>
<dbReference type="PANTHER" id="PTHR45882:SF3">
    <property type="entry name" value="PITUITARY HOMEOBOX HOMOLOG PTX1"/>
    <property type="match status" value="1"/>
</dbReference>
<evidence type="ECO:0000313" key="11">
    <source>
        <dbReference type="EMBL" id="GMT24390.1"/>
    </source>
</evidence>
<keyword evidence="4 7" id="KW-0238">DNA-binding</keyword>
<dbReference type="InterPro" id="IPR017970">
    <property type="entry name" value="Homeobox_CS"/>
</dbReference>
<dbReference type="SMART" id="SM00389">
    <property type="entry name" value="HOX"/>
    <property type="match status" value="1"/>
</dbReference>
<feature type="domain" description="Homeobox" evidence="10">
    <location>
        <begin position="76"/>
        <end position="136"/>
    </location>
</feature>
<proteinExistence type="inferred from homology"/>
<evidence type="ECO:0000256" key="3">
    <source>
        <dbReference type="ARBA" id="ARBA00022473"/>
    </source>
</evidence>
<evidence type="ECO:0000256" key="1">
    <source>
        <dbReference type="ARBA" id="ARBA00004123"/>
    </source>
</evidence>
<evidence type="ECO:0000256" key="4">
    <source>
        <dbReference type="ARBA" id="ARBA00023125"/>
    </source>
</evidence>
<dbReference type="PANTHER" id="PTHR45882">
    <property type="entry name" value="PITUITARY HOMEOBOX HOMOLOG PTX1"/>
    <property type="match status" value="1"/>
</dbReference>
<keyword evidence="12" id="KW-1185">Reference proteome</keyword>
<dbReference type="SUPFAM" id="SSF46689">
    <property type="entry name" value="Homeodomain-like"/>
    <property type="match status" value="1"/>
</dbReference>
<comment type="similarity">
    <text evidence="2">Belongs to the paired homeobox family. Bicoid subfamily.</text>
</comment>
<feature type="compositionally biased region" description="Basic and acidic residues" evidence="9">
    <location>
        <begin position="62"/>
        <end position="75"/>
    </location>
</feature>
<evidence type="ECO:0000256" key="6">
    <source>
        <dbReference type="ARBA" id="ARBA00023242"/>
    </source>
</evidence>
<dbReference type="Pfam" id="PF00046">
    <property type="entry name" value="Homeodomain"/>
    <property type="match status" value="1"/>
</dbReference>
<feature type="region of interest" description="Disordered" evidence="9">
    <location>
        <begin position="55"/>
        <end position="84"/>
    </location>
</feature>
<name>A0AAV5W238_9BILA</name>
<dbReference type="InterPro" id="IPR009057">
    <property type="entry name" value="Homeodomain-like_sf"/>
</dbReference>
<protein>
    <recommendedName>
        <fullName evidence="10">Homeobox domain-containing protein</fullName>
    </recommendedName>
</protein>
<evidence type="ECO:0000256" key="5">
    <source>
        <dbReference type="ARBA" id="ARBA00023155"/>
    </source>
</evidence>
<dbReference type="FunFam" id="1.10.10.60:FF:000679">
    <property type="entry name" value="Homeobox protein aristaless"/>
    <property type="match status" value="1"/>
</dbReference>
<sequence length="252" mass="28279">LHAISFVPSDSSMVDCSPLSSLCLPPIPSSSLLGPSLTSFDFPFYPDQLQSVVNSLPPTKTPKVEKNDSKEESQKVKTRRQRTHFTSHQLCELENWFNRNRYPDMGTREEISMWIGLSEPRVRVWFKNRRAKWRKRERGTIPSLSTPSDTVPPLPPVKTTPSSAATQSTLLPLQSIPFQSPTVSISHPTPDDLYGYSSWNCSPYLSRPLPPVSTTSSSFHWMPSPSSMKCMKLSECPPIVPSPYTSHYTGPL</sequence>
<evidence type="ECO:0000313" key="12">
    <source>
        <dbReference type="Proteomes" id="UP001432322"/>
    </source>
</evidence>
<dbReference type="PROSITE" id="PS50071">
    <property type="entry name" value="HOMEOBOX_2"/>
    <property type="match status" value="1"/>
</dbReference>
<gene>
    <name evidence="11" type="ORF">PFISCL1PPCAC_15687</name>
</gene>
<feature type="DNA-binding region" description="Homeobox" evidence="7">
    <location>
        <begin position="78"/>
        <end position="137"/>
    </location>
</feature>
<feature type="non-terminal residue" evidence="11">
    <location>
        <position position="1"/>
    </location>
</feature>
<dbReference type="InterPro" id="IPR001356">
    <property type="entry name" value="HD"/>
</dbReference>
<dbReference type="EMBL" id="BTSY01000004">
    <property type="protein sequence ID" value="GMT24390.1"/>
    <property type="molecule type" value="Genomic_DNA"/>
</dbReference>
<dbReference type="CDD" id="cd00086">
    <property type="entry name" value="homeodomain"/>
    <property type="match status" value="1"/>
</dbReference>
<reference evidence="11" key="1">
    <citation type="submission" date="2023-10" db="EMBL/GenBank/DDBJ databases">
        <title>Genome assembly of Pristionchus species.</title>
        <authorList>
            <person name="Yoshida K."/>
            <person name="Sommer R.J."/>
        </authorList>
    </citation>
    <scope>NUCLEOTIDE SEQUENCE</scope>
    <source>
        <strain evidence="11">RS5133</strain>
    </source>
</reference>
<dbReference type="AlphaFoldDB" id="A0AAV5W238"/>
<feature type="region of interest" description="Disordered" evidence="9">
    <location>
        <begin position="137"/>
        <end position="163"/>
    </location>
</feature>
<comment type="subcellular location">
    <subcellularLocation>
        <location evidence="1 7 8">Nucleus</location>
    </subcellularLocation>
</comment>
<dbReference type="GO" id="GO:0005634">
    <property type="term" value="C:nucleus"/>
    <property type="evidence" value="ECO:0007669"/>
    <property type="project" value="UniProtKB-SubCell"/>
</dbReference>
<evidence type="ECO:0000256" key="9">
    <source>
        <dbReference type="SAM" id="MobiDB-lite"/>
    </source>
</evidence>
<keyword evidence="6 7" id="KW-0539">Nucleus</keyword>
<keyword evidence="5 7" id="KW-0371">Homeobox</keyword>
<dbReference type="GO" id="GO:0030182">
    <property type="term" value="P:neuron differentiation"/>
    <property type="evidence" value="ECO:0007669"/>
    <property type="project" value="UniProtKB-ARBA"/>
</dbReference>
<evidence type="ECO:0000256" key="7">
    <source>
        <dbReference type="PROSITE-ProRule" id="PRU00108"/>
    </source>
</evidence>
<keyword evidence="3" id="KW-0217">Developmental protein</keyword>
<dbReference type="PROSITE" id="PS00027">
    <property type="entry name" value="HOMEOBOX_1"/>
    <property type="match status" value="1"/>
</dbReference>
<dbReference type="Gene3D" id="1.10.10.60">
    <property type="entry name" value="Homeodomain-like"/>
    <property type="match status" value="1"/>
</dbReference>
<dbReference type="GO" id="GO:0009653">
    <property type="term" value="P:anatomical structure morphogenesis"/>
    <property type="evidence" value="ECO:0007669"/>
    <property type="project" value="TreeGrafter"/>
</dbReference>
<evidence type="ECO:0000259" key="10">
    <source>
        <dbReference type="PROSITE" id="PS50071"/>
    </source>
</evidence>
<evidence type="ECO:0000256" key="8">
    <source>
        <dbReference type="RuleBase" id="RU000682"/>
    </source>
</evidence>
<dbReference type="GO" id="GO:0000981">
    <property type="term" value="F:DNA-binding transcription factor activity, RNA polymerase II-specific"/>
    <property type="evidence" value="ECO:0007669"/>
    <property type="project" value="InterPro"/>
</dbReference>
<evidence type="ECO:0000256" key="2">
    <source>
        <dbReference type="ARBA" id="ARBA00006503"/>
    </source>
</evidence>
<dbReference type="GO" id="GO:0000978">
    <property type="term" value="F:RNA polymerase II cis-regulatory region sequence-specific DNA binding"/>
    <property type="evidence" value="ECO:0007669"/>
    <property type="project" value="TreeGrafter"/>
</dbReference>
<organism evidence="11 12">
    <name type="scientific">Pristionchus fissidentatus</name>
    <dbReference type="NCBI Taxonomy" id="1538716"/>
    <lineage>
        <taxon>Eukaryota</taxon>
        <taxon>Metazoa</taxon>
        <taxon>Ecdysozoa</taxon>
        <taxon>Nematoda</taxon>
        <taxon>Chromadorea</taxon>
        <taxon>Rhabditida</taxon>
        <taxon>Rhabditina</taxon>
        <taxon>Diplogasteromorpha</taxon>
        <taxon>Diplogasteroidea</taxon>
        <taxon>Neodiplogasteridae</taxon>
        <taxon>Pristionchus</taxon>
    </lineage>
</organism>